<keyword evidence="2 3" id="KW-0479">Metal-binding</keyword>
<dbReference type="Proteomes" id="UP000050996">
    <property type="component" value="Unassembled WGS sequence"/>
</dbReference>
<feature type="binding site" evidence="3">
    <location>
        <position position="127"/>
    </location>
    <ligand>
        <name>a divalent metal cation</name>
        <dbReference type="ChEBI" id="CHEBI:60240"/>
    </ligand>
</feature>
<comment type="similarity">
    <text evidence="1">Belongs to the DinB family.</text>
</comment>
<dbReference type="Gene3D" id="1.20.120.450">
    <property type="entry name" value="dinb family like domain"/>
    <property type="match status" value="1"/>
</dbReference>
<evidence type="ECO:0008006" key="6">
    <source>
        <dbReference type="Google" id="ProtNLM"/>
    </source>
</evidence>
<organism evidence="4 5">
    <name type="scientific">Cytobacillus solani</name>
    <dbReference type="NCBI Taxonomy" id="1637975"/>
    <lineage>
        <taxon>Bacteria</taxon>
        <taxon>Bacillati</taxon>
        <taxon>Bacillota</taxon>
        <taxon>Bacilli</taxon>
        <taxon>Bacillales</taxon>
        <taxon>Bacillaceae</taxon>
        <taxon>Cytobacillus</taxon>
    </lineage>
</organism>
<proteinExistence type="inferred from homology"/>
<evidence type="ECO:0000256" key="3">
    <source>
        <dbReference type="PIRSR" id="PIRSR607837-1"/>
    </source>
</evidence>
<dbReference type="InterPro" id="IPR007837">
    <property type="entry name" value="DinB"/>
</dbReference>
<dbReference type="InterPro" id="IPR034660">
    <property type="entry name" value="DinB/YfiT-like"/>
</dbReference>
<accession>A0A0Q3VHC0</accession>
<evidence type="ECO:0000256" key="1">
    <source>
        <dbReference type="ARBA" id="ARBA00008635"/>
    </source>
</evidence>
<feature type="binding site" evidence="3">
    <location>
        <position position="131"/>
    </location>
    <ligand>
        <name>a divalent metal cation</name>
        <dbReference type="ChEBI" id="CHEBI:60240"/>
    </ligand>
</feature>
<dbReference type="STRING" id="1637975.AN957_13730"/>
<dbReference type="GO" id="GO:0046872">
    <property type="term" value="F:metal ion binding"/>
    <property type="evidence" value="ECO:0007669"/>
    <property type="project" value="UniProtKB-KW"/>
</dbReference>
<evidence type="ECO:0000313" key="5">
    <source>
        <dbReference type="Proteomes" id="UP000050996"/>
    </source>
</evidence>
<evidence type="ECO:0000256" key="2">
    <source>
        <dbReference type="ARBA" id="ARBA00022723"/>
    </source>
</evidence>
<reference evidence="4 5" key="1">
    <citation type="submission" date="2015-09" db="EMBL/GenBank/DDBJ databases">
        <title>Genome sequencing project for genomic taxonomy and phylogenomics of Bacillus-like bacteria.</title>
        <authorList>
            <person name="Liu B."/>
            <person name="Wang J."/>
            <person name="Zhu Y."/>
            <person name="Liu G."/>
            <person name="Chen Q."/>
            <person name="Chen Z."/>
            <person name="Lan J."/>
            <person name="Che J."/>
            <person name="Ge C."/>
            <person name="Shi H."/>
            <person name="Pan Z."/>
            <person name="Liu X."/>
        </authorList>
    </citation>
    <scope>NUCLEOTIDE SEQUENCE [LARGE SCALE GENOMIC DNA]</scope>
    <source>
        <strain evidence="4 5">FJAT-18043</strain>
    </source>
</reference>
<dbReference type="Pfam" id="PF05163">
    <property type="entry name" value="DinB"/>
    <property type="match status" value="1"/>
</dbReference>
<name>A0A0Q3VHC0_9BACI</name>
<keyword evidence="5" id="KW-1185">Reference proteome</keyword>
<feature type="binding site" evidence="3">
    <location>
        <position position="48"/>
    </location>
    <ligand>
        <name>a divalent metal cation</name>
        <dbReference type="ChEBI" id="CHEBI:60240"/>
    </ligand>
</feature>
<dbReference type="EMBL" id="LJIX01000006">
    <property type="protein sequence ID" value="KQL19515.1"/>
    <property type="molecule type" value="Genomic_DNA"/>
</dbReference>
<gene>
    <name evidence="4" type="ORF">AN957_13730</name>
</gene>
<dbReference type="PATRIC" id="fig|1637975.4.peg.2607"/>
<dbReference type="SUPFAM" id="SSF109854">
    <property type="entry name" value="DinB/YfiT-like putative metalloenzymes"/>
    <property type="match status" value="1"/>
</dbReference>
<dbReference type="RefSeq" id="WP_053476052.1">
    <property type="nucleotide sequence ID" value="NZ_CP041305.1"/>
</dbReference>
<protein>
    <recommendedName>
        <fullName evidence="6">Damage-inducible protein DinB</fullName>
    </recommendedName>
</protein>
<evidence type="ECO:0000313" key="4">
    <source>
        <dbReference type="EMBL" id="KQL19515.1"/>
    </source>
</evidence>
<dbReference type="AlphaFoldDB" id="A0A0Q3VHC0"/>
<comment type="caution">
    <text evidence="4">The sequence shown here is derived from an EMBL/GenBank/DDBJ whole genome shotgun (WGS) entry which is preliminary data.</text>
</comment>
<sequence length="167" mass="18939">MYHTIEEFLNEWTHEANLTQTVLEHLTDESLSLRATPEYRSLGSLAWHLVTSLHEMLSRTGLDFVGAEHEALVPSNAKEIADSYLMASENMIAAMKKQWTDQSLNEMDDMYGEKWPKSLTLSVLNSHQIHHRGQLTVLMRLAGLRVPGMYGPSREEWADAGMEAPTN</sequence>